<keyword evidence="3" id="KW-1185">Reference proteome</keyword>
<dbReference type="Proteomes" id="UP001215280">
    <property type="component" value="Unassembled WGS sequence"/>
</dbReference>
<reference evidence="2" key="1">
    <citation type="submission" date="2023-03" db="EMBL/GenBank/DDBJ databases">
        <title>Massive genome expansion in bonnet fungi (Mycena s.s.) driven by repeated elements and novel gene families across ecological guilds.</title>
        <authorList>
            <consortium name="Lawrence Berkeley National Laboratory"/>
            <person name="Harder C.B."/>
            <person name="Miyauchi S."/>
            <person name="Viragh M."/>
            <person name="Kuo A."/>
            <person name="Thoen E."/>
            <person name="Andreopoulos B."/>
            <person name="Lu D."/>
            <person name="Skrede I."/>
            <person name="Drula E."/>
            <person name="Henrissat B."/>
            <person name="Morin E."/>
            <person name="Kohler A."/>
            <person name="Barry K."/>
            <person name="LaButti K."/>
            <person name="Morin E."/>
            <person name="Salamov A."/>
            <person name="Lipzen A."/>
            <person name="Mereny Z."/>
            <person name="Hegedus B."/>
            <person name="Baldrian P."/>
            <person name="Stursova M."/>
            <person name="Weitz H."/>
            <person name="Taylor A."/>
            <person name="Grigoriev I.V."/>
            <person name="Nagy L.G."/>
            <person name="Martin F."/>
            <person name="Kauserud H."/>
        </authorList>
    </citation>
    <scope>NUCLEOTIDE SEQUENCE</scope>
    <source>
        <strain evidence="2">CBHHK188m</strain>
    </source>
</reference>
<organism evidence="2 3">
    <name type="scientific">Mycena maculata</name>
    <dbReference type="NCBI Taxonomy" id="230809"/>
    <lineage>
        <taxon>Eukaryota</taxon>
        <taxon>Fungi</taxon>
        <taxon>Dikarya</taxon>
        <taxon>Basidiomycota</taxon>
        <taxon>Agaricomycotina</taxon>
        <taxon>Agaricomycetes</taxon>
        <taxon>Agaricomycetidae</taxon>
        <taxon>Agaricales</taxon>
        <taxon>Marasmiineae</taxon>
        <taxon>Mycenaceae</taxon>
        <taxon>Mycena</taxon>
    </lineage>
</organism>
<accession>A0AAD7IR88</accession>
<dbReference type="AlphaFoldDB" id="A0AAD7IR88"/>
<evidence type="ECO:0000313" key="2">
    <source>
        <dbReference type="EMBL" id="KAJ7748833.1"/>
    </source>
</evidence>
<protein>
    <submittedName>
        <fullName evidence="2">Uncharacterized protein</fullName>
    </submittedName>
</protein>
<sequence length="414" mass="45677">MASPDNSANLSDEQILDLYSTCYFQRAESGFYESVLAQMKGMPNALSNLEYIGTKKHRPDIFRGEDWSKNIVFKDGPGKDAHEFQVAIVGEIADPRYGTIIRAQGNHYDGRDGEPFKPVDDKCKIKDVLVLRAPSYCSLDLKNLYDNQTALIQDIENTELAMDNAKGWIPATAGGPRVVQAQPQAPQVQRIKRKSCENDSDADEESDSDSTTTTVIAPSEKDKDRVEYPGEDKIKVGAFYDPKVLEDYGGPYFEHINSKLVQLDIRGPNNKLIPPWKQYKALRPGSIVIALVTIHIYTFKDHGSDHDRDRKIVQLSAHTIRVLDQPDVPVVKRVRPVPRTMLDAPAPTPSTPKKNTGLSNFVFTPRSSPIKPPSSGEASGSGSGSGMAIDEGGDVPTKEDGGPSKKNNRKKARN</sequence>
<name>A0AAD7IR88_9AGAR</name>
<evidence type="ECO:0000313" key="3">
    <source>
        <dbReference type="Proteomes" id="UP001215280"/>
    </source>
</evidence>
<proteinExistence type="predicted"/>
<gene>
    <name evidence="2" type="ORF">DFH07DRAFT_962037</name>
</gene>
<evidence type="ECO:0000256" key="1">
    <source>
        <dbReference type="SAM" id="MobiDB-lite"/>
    </source>
</evidence>
<feature type="compositionally biased region" description="Acidic residues" evidence="1">
    <location>
        <begin position="198"/>
        <end position="208"/>
    </location>
</feature>
<dbReference type="EMBL" id="JARJLG010000088">
    <property type="protein sequence ID" value="KAJ7748833.1"/>
    <property type="molecule type" value="Genomic_DNA"/>
</dbReference>
<feature type="compositionally biased region" description="Low complexity" evidence="1">
    <location>
        <begin position="176"/>
        <end position="189"/>
    </location>
</feature>
<feature type="region of interest" description="Disordered" evidence="1">
    <location>
        <begin position="339"/>
        <end position="414"/>
    </location>
</feature>
<feature type="region of interest" description="Disordered" evidence="1">
    <location>
        <begin position="173"/>
        <end position="226"/>
    </location>
</feature>
<feature type="compositionally biased region" description="Polar residues" evidence="1">
    <location>
        <begin position="351"/>
        <end position="367"/>
    </location>
</feature>
<comment type="caution">
    <text evidence="2">The sequence shown here is derived from an EMBL/GenBank/DDBJ whole genome shotgun (WGS) entry which is preliminary data.</text>
</comment>